<feature type="domain" description="SLH" evidence="5">
    <location>
        <begin position="134"/>
        <end position="197"/>
    </location>
</feature>
<dbReference type="GO" id="GO:0004553">
    <property type="term" value="F:hydrolase activity, hydrolyzing O-glycosyl compounds"/>
    <property type="evidence" value="ECO:0007669"/>
    <property type="project" value="InterPro"/>
</dbReference>
<evidence type="ECO:0000259" key="6">
    <source>
        <dbReference type="PROSITE" id="PS51762"/>
    </source>
</evidence>
<dbReference type="InterPro" id="IPR005084">
    <property type="entry name" value="CBM6"/>
</dbReference>
<name>A0A4Y8PYA5_9BACL</name>
<sequence length="1492" mass="159554">MRVAALLFKAWGFESIMGTRPMHLPHFVGGNLVYRKLVRIAAYVCLVSLFVSDLPLAHAQELPGESGAKAVDTAGAASGFADMSRHWAAADVSRLAAAGLVNGYADGAFHPDQPVTRAEWIALLDRVFGYAKGDAAAFTDVQDGAWYADALARARAAGIADGYADGRFEPQQPVTRQDAAVLLARAFRLSPSGPGGAAAFVDASEIAAYAKPALEALLAEGAISGYDGQRLLPQRAITRAETATLLAKLIGWISSPGAAAPAEDISGNAILNRPGAALKDVTVTGRLYVTEGVGEGEAGLDNVRVSGETIISGGGTHSVEANGSQLGRVMIDKRSGPVRLALDGKSSADAVMVKRPAELDVAAGAVIGDVQVEPQARGTVIRSKGAIGRLHVLADGVQVNGQPVAPGTELELGASPTPAPSATPGTQPSGPSQAAGGAQNPWQLVWSDEFNGETIDTSKWNVEDTGVVYNNELEYYSPNNARIIKDGTISALELNARSESIQGRNYSSGKLTSKTKGDWTYGKYVVRAKLPVQQGMWPAIWMMPTDEFEQYGPWPGSGEIDIMELTGPVASDPDHADQYPRTVHGTLHFDMPHASKSDSYMLPAGQTFADAYHEFALEWLPGVIRMYVDGHKYFETGDWGTKKDGQPEYYTYPAPFDRPFYMILNLAVGGDMPGSPKADFVSDHMYVDYVRVYKYTQMSKLPDVTGKRPQKSGVTAQRDPLPDGNQVYNGQFAGGAGAGGVPTDWQFLLNANGAGSVQVVDDPDKGKAAKVTVDQAGDQLYSLQLTQMPFLLEQGKAYKVTFDAKADAPRSVMSKLTEFQGGWTAYSGEVTKPLTTDWQSYEYVFNMTKASDNNARFEFNLGKDATAAYFTNVRVTETDWILQVRQPLADGNLIYNGSFDLGADRMAYWQLDKADGTAATARVSNDLLPAAYMMDRKLQVAVTNGGAGLQQVAMTQAALKLNAGSVYQLKFDAKADRSRQMAIALDTGDAGGAVYPQGAEIALTDEMTTYTRDIEVTATGADQLGALRLLLGGETGTVSIDNVSLIKRNDPLNVGSYLHLGAAQIWGAQGVTLTASGENGKDLTGMDEGDYAEYKVIVDQPGRFVPAVRVSSAASDAELKLTLLDAARQPQLASTLAVGSTGDTQTYKTLFADSAELTAGAYYVRLTGHGYNLGWLDLSRELVDNGDFAAVSTEGWTLLRNSADSGVQTTVMDAVYGELRVALGGPGAQEYDVQVKQEAGKPLEAGKTYRLSFDAYASTPRDIKALVQFNGAPYTTYMERIVSLTGDKQHVEQLFTMSETNPDTVLQFSLGKIGDISVAHDVYLDHVSLVQTQSAQSNMLENGDFNAGITGWTYYSADGGQLAIAHDNGALKIDVGSVGGNSWDRQVYLGGISYTQGHRYTLTFKARATTPRKMNISVGWSDPQTYAWTGYGSQIVDVGTSDQIYTFTFDDTVDTTAIGRVSLELGNISGGNAGNVSVWIDDIRLVNDGPTP</sequence>
<dbReference type="SUPFAM" id="SSF49785">
    <property type="entry name" value="Galactose-binding domain-like"/>
    <property type="match status" value="5"/>
</dbReference>
<dbReference type="Pfam" id="PF00722">
    <property type="entry name" value="Glyco_hydro_16"/>
    <property type="match status" value="1"/>
</dbReference>
<proteinExistence type="inferred from homology"/>
<evidence type="ECO:0000313" key="8">
    <source>
        <dbReference type="Proteomes" id="UP000298246"/>
    </source>
</evidence>
<dbReference type="GO" id="GO:0030246">
    <property type="term" value="F:carbohydrate binding"/>
    <property type="evidence" value="ECO:0007669"/>
    <property type="project" value="InterPro"/>
</dbReference>
<dbReference type="PROSITE" id="PS51272">
    <property type="entry name" value="SLH"/>
    <property type="match status" value="3"/>
</dbReference>
<evidence type="ECO:0000256" key="1">
    <source>
        <dbReference type="ARBA" id="ARBA00006865"/>
    </source>
</evidence>
<feature type="region of interest" description="Disordered" evidence="4">
    <location>
        <begin position="403"/>
        <end position="438"/>
    </location>
</feature>
<reference evidence="7 8" key="1">
    <citation type="submission" date="2017-03" db="EMBL/GenBank/DDBJ databases">
        <title>Isolation of Levoglucosan Utilizing Bacteria.</title>
        <authorList>
            <person name="Arya A.S."/>
        </authorList>
    </citation>
    <scope>NUCLEOTIDE SEQUENCE [LARGE SCALE GENOMIC DNA]</scope>
    <source>
        <strain evidence="7 8">MEC069</strain>
    </source>
</reference>
<feature type="domain" description="SLH" evidence="5">
    <location>
        <begin position="75"/>
        <end position="133"/>
    </location>
</feature>
<evidence type="ECO:0000256" key="4">
    <source>
        <dbReference type="SAM" id="MobiDB-lite"/>
    </source>
</evidence>
<feature type="domain" description="GH16" evidence="6">
    <location>
        <begin position="410"/>
        <end position="698"/>
    </location>
</feature>
<evidence type="ECO:0000256" key="2">
    <source>
        <dbReference type="ARBA" id="ARBA00022729"/>
    </source>
</evidence>
<dbReference type="InterPro" id="IPR008979">
    <property type="entry name" value="Galactose-bd-like_sf"/>
</dbReference>
<comment type="caution">
    <text evidence="7">The sequence shown here is derived from an EMBL/GenBank/DDBJ whole genome shotgun (WGS) entry which is preliminary data.</text>
</comment>
<dbReference type="InterPro" id="IPR050546">
    <property type="entry name" value="Glycosyl_Hydrlase_16"/>
</dbReference>
<dbReference type="Proteomes" id="UP000298246">
    <property type="component" value="Unassembled WGS sequence"/>
</dbReference>
<evidence type="ECO:0000313" key="7">
    <source>
        <dbReference type="EMBL" id="TFE86229.1"/>
    </source>
</evidence>
<accession>A0A4Y8PYA5</accession>
<organism evidence="7 8">
    <name type="scientific">Paenibacillus athensensis</name>
    <dbReference type="NCBI Taxonomy" id="1967502"/>
    <lineage>
        <taxon>Bacteria</taxon>
        <taxon>Bacillati</taxon>
        <taxon>Bacillota</taxon>
        <taxon>Bacilli</taxon>
        <taxon>Bacillales</taxon>
        <taxon>Paenibacillaceae</taxon>
        <taxon>Paenibacillus</taxon>
    </lineage>
</organism>
<dbReference type="Pfam" id="PF00395">
    <property type="entry name" value="SLH"/>
    <property type="match status" value="3"/>
</dbReference>
<dbReference type="InterPro" id="IPR013320">
    <property type="entry name" value="ConA-like_dom_sf"/>
</dbReference>
<dbReference type="CDD" id="cd08023">
    <property type="entry name" value="GH16_laminarinase_like"/>
    <property type="match status" value="1"/>
</dbReference>
<protein>
    <submittedName>
        <fullName evidence="7">Uncharacterized protein</fullName>
    </submittedName>
</protein>
<dbReference type="PANTHER" id="PTHR10963:SF55">
    <property type="entry name" value="GLYCOSIDE HYDROLASE FAMILY 16 PROTEIN"/>
    <property type="match status" value="1"/>
</dbReference>
<dbReference type="InterPro" id="IPR003305">
    <property type="entry name" value="CenC_carb-bd"/>
</dbReference>
<dbReference type="PROSITE" id="PS51762">
    <property type="entry name" value="GH16_2"/>
    <property type="match status" value="1"/>
</dbReference>
<comment type="similarity">
    <text evidence="1">Belongs to the glycosyl hydrolase 16 family.</text>
</comment>
<dbReference type="SMART" id="SM00606">
    <property type="entry name" value="CBD_IV"/>
    <property type="match status" value="1"/>
</dbReference>
<dbReference type="PANTHER" id="PTHR10963">
    <property type="entry name" value="GLYCOSYL HYDROLASE-RELATED"/>
    <property type="match status" value="1"/>
</dbReference>
<dbReference type="Gene3D" id="2.60.120.260">
    <property type="entry name" value="Galactose-binding domain-like"/>
    <property type="match status" value="5"/>
</dbReference>
<feature type="region of interest" description="Disordered" evidence="4">
    <location>
        <begin position="703"/>
        <end position="724"/>
    </location>
</feature>
<evidence type="ECO:0000256" key="3">
    <source>
        <dbReference type="ARBA" id="ARBA00022801"/>
    </source>
</evidence>
<keyword evidence="3" id="KW-0378">Hydrolase</keyword>
<keyword evidence="8" id="KW-1185">Reference proteome</keyword>
<dbReference type="InterPro" id="IPR006584">
    <property type="entry name" value="Cellulose-bd_IV"/>
</dbReference>
<keyword evidence="2" id="KW-0732">Signal</keyword>
<dbReference type="Gene3D" id="2.60.120.200">
    <property type="match status" value="1"/>
</dbReference>
<dbReference type="EMBL" id="MYFO01000020">
    <property type="protein sequence ID" value="TFE86229.1"/>
    <property type="molecule type" value="Genomic_DNA"/>
</dbReference>
<dbReference type="InterPro" id="IPR000757">
    <property type="entry name" value="Beta-glucanase-like"/>
</dbReference>
<feature type="domain" description="SLH" evidence="5">
    <location>
        <begin position="198"/>
        <end position="260"/>
    </location>
</feature>
<dbReference type="InterPro" id="IPR001119">
    <property type="entry name" value="SLH_dom"/>
</dbReference>
<dbReference type="SUPFAM" id="SSF49899">
    <property type="entry name" value="Concanavalin A-like lectins/glucanases"/>
    <property type="match status" value="1"/>
</dbReference>
<gene>
    <name evidence="7" type="ORF">B5M42_15405</name>
</gene>
<dbReference type="GO" id="GO:0005975">
    <property type="term" value="P:carbohydrate metabolic process"/>
    <property type="evidence" value="ECO:0007669"/>
    <property type="project" value="InterPro"/>
</dbReference>
<feature type="compositionally biased region" description="Low complexity" evidence="4">
    <location>
        <begin position="413"/>
        <end position="429"/>
    </location>
</feature>
<dbReference type="OrthoDB" id="9809583at2"/>
<evidence type="ECO:0000259" key="5">
    <source>
        <dbReference type="PROSITE" id="PS51272"/>
    </source>
</evidence>
<dbReference type="Pfam" id="PF02018">
    <property type="entry name" value="CBM_4_9"/>
    <property type="match status" value="4"/>
</dbReference>
<dbReference type="Pfam" id="PF03422">
    <property type="entry name" value="CBM_6"/>
    <property type="match status" value="1"/>
</dbReference>